<accession>A0A327W5G6</accession>
<feature type="domain" description="Thioredoxin" evidence="2">
    <location>
        <begin position="9"/>
        <end position="138"/>
    </location>
</feature>
<dbReference type="EMBL" id="QLMA01000003">
    <property type="protein sequence ID" value="RAJ83254.1"/>
    <property type="molecule type" value="Genomic_DNA"/>
</dbReference>
<evidence type="ECO:0000313" key="4">
    <source>
        <dbReference type="Proteomes" id="UP000249819"/>
    </source>
</evidence>
<name>A0A327W5G6_9BACT</name>
<evidence type="ECO:0000256" key="1">
    <source>
        <dbReference type="SAM" id="SignalP"/>
    </source>
</evidence>
<dbReference type="SUPFAM" id="SSF52833">
    <property type="entry name" value="Thioredoxin-like"/>
    <property type="match status" value="1"/>
</dbReference>
<dbReference type="Gene3D" id="3.40.30.10">
    <property type="entry name" value="Glutaredoxin"/>
    <property type="match status" value="1"/>
</dbReference>
<evidence type="ECO:0000313" key="3">
    <source>
        <dbReference type="EMBL" id="RAJ83254.1"/>
    </source>
</evidence>
<gene>
    <name evidence="3" type="ORF">CLV59_103215</name>
</gene>
<evidence type="ECO:0000259" key="2">
    <source>
        <dbReference type="PROSITE" id="PS51352"/>
    </source>
</evidence>
<dbReference type="PROSITE" id="PS51352">
    <property type="entry name" value="THIOREDOXIN_2"/>
    <property type="match status" value="1"/>
</dbReference>
<feature type="chain" id="PRO_5016367980" evidence="1">
    <location>
        <begin position="22"/>
        <end position="374"/>
    </location>
</feature>
<feature type="signal peptide" evidence="1">
    <location>
        <begin position="1"/>
        <end position="21"/>
    </location>
</feature>
<comment type="caution">
    <text evidence="3">The sequence shown here is derived from an EMBL/GenBank/DDBJ whole genome shotgun (WGS) entry which is preliminary data.</text>
</comment>
<proteinExistence type="predicted"/>
<keyword evidence="4" id="KW-1185">Reference proteome</keyword>
<sequence length="374" mass="43052">MIKKTICALLLAGLLPLASMAQDSTQFIKASWNELLAKAKKEKKPIFVDTYFEGCHACKDMEVRVFPSKDVKQYMLDNFINTGFDVFKEEFGNDLCARYMLHGFPTYLVISPEGKLVSMDLGYHDADVFLKFLKEAIARYKTGKFHDGFATTIAKEGPQWYQQFYSKSREFPKDSIVRDFLAKQKDKKAEMTVKAMALCRSLPADYRAYYLANRQSYKDLFGIDVNTGILDNIMKKDMLELPSKYDEAAFNEFLKKHETEYAAGGDWDKIKMDFAMMFMVRNNKNAKAFIEFSIANQDKNENNARVLPFYNYEAFKDPEVTELYLKWVRTLVNEGSSLELLSSLAQRTKEKYPEESKKYAAWASAKAAVMGMSK</sequence>
<dbReference type="Pfam" id="PF13899">
    <property type="entry name" value="Thioredoxin_7"/>
    <property type="match status" value="1"/>
</dbReference>
<keyword evidence="1" id="KW-0732">Signal</keyword>
<organism evidence="3 4">
    <name type="scientific">Chitinophaga dinghuensis</name>
    <dbReference type="NCBI Taxonomy" id="1539050"/>
    <lineage>
        <taxon>Bacteria</taxon>
        <taxon>Pseudomonadati</taxon>
        <taxon>Bacteroidota</taxon>
        <taxon>Chitinophagia</taxon>
        <taxon>Chitinophagales</taxon>
        <taxon>Chitinophagaceae</taxon>
        <taxon>Chitinophaga</taxon>
    </lineage>
</organism>
<dbReference type="InterPro" id="IPR036249">
    <property type="entry name" value="Thioredoxin-like_sf"/>
</dbReference>
<reference evidence="3 4" key="1">
    <citation type="submission" date="2018-06" db="EMBL/GenBank/DDBJ databases">
        <title>Genomic Encyclopedia of Archaeal and Bacterial Type Strains, Phase II (KMG-II): from individual species to whole genera.</title>
        <authorList>
            <person name="Goeker M."/>
        </authorList>
    </citation>
    <scope>NUCLEOTIDE SEQUENCE [LARGE SCALE GENOMIC DNA]</scope>
    <source>
        <strain evidence="3 4">DSM 29821</strain>
    </source>
</reference>
<dbReference type="AlphaFoldDB" id="A0A327W5G6"/>
<dbReference type="InterPro" id="IPR013766">
    <property type="entry name" value="Thioredoxin_domain"/>
</dbReference>
<protein>
    <submittedName>
        <fullName evidence="3">Thioredoxin-like protein</fullName>
    </submittedName>
</protein>
<dbReference type="Proteomes" id="UP000249819">
    <property type="component" value="Unassembled WGS sequence"/>
</dbReference>